<evidence type="ECO:0000256" key="3">
    <source>
        <dbReference type="ARBA" id="ARBA00022598"/>
    </source>
</evidence>
<accession>A0ABV1KV90</accession>
<dbReference type="Pfam" id="PF04679">
    <property type="entry name" value="DNA_ligase_A_C"/>
    <property type="match status" value="1"/>
</dbReference>
<comment type="caution">
    <text evidence="6">The sequence shown here is derived from an EMBL/GenBank/DDBJ whole genome shotgun (WGS) entry which is preliminary data.</text>
</comment>
<dbReference type="PROSITE" id="PS00697">
    <property type="entry name" value="DNA_LIGASE_A1"/>
    <property type="match status" value="1"/>
</dbReference>
<evidence type="ECO:0000256" key="2">
    <source>
        <dbReference type="ARBA" id="ARBA00012727"/>
    </source>
</evidence>
<dbReference type="GO" id="GO:0016874">
    <property type="term" value="F:ligase activity"/>
    <property type="evidence" value="ECO:0007669"/>
    <property type="project" value="UniProtKB-KW"/>
</dbReference>
<sequence length="311" mass="35538">MKPIIPFEPIRAAHVPEGKQWIYQIKWDGVRILSYYDGTSIKLYNRKKNERTCQFPELTTPDYCSAQSFILDGEVIALAADGKPSFHEVMRRDGIRRLERVPLALKEVPITYMIFDVVYFNDEWMNNRSLRERQQLLQDIVIPSPTVQLVASHLEGNTLFDVIRQQSMEGILCKDLNSTYAIDGKDDRWVKVKNYGDVIAVIGGFTLNGGIVNSLLAGLYENGKLYFIGKVGTGKLSAADWRELTVTLKSIEVSESPFAIKHPDMRGAYWARPLLTARIQFAEWRIQEGRTMRQPSIQAFVDVLPDECVFE</sequence>
<dbReference type="RefSeq" id="WP_232186296.1">
    <property type="nucleotide sequence ID" value="NZ_JAIOAP010000008.1"/>
</dbReference>
<dbReference type="Proteomes" id="UP001493487">
    <property type="component" value="Unassembled WGS sequence"/>
</dbReference>
<dbReference type="InterPro" id="IPR050191">
    <property type="entry name" value="ATP-dep_DNA_ligase"/>
</dbReference>
<evidence type="ECO:0000256" key="1">
    <source>
        <dbReference type="ARBA" id="ARBA00007572"/>
    </source>
</evidence>
<dbReference type="CDD" id="cd07971">
    <property type="entry name" value="OBF_DNA_ligase_LigD"/>
    <property type="match status" value="1"/>
</dbReference>
<feature type="domain" description="ATP-dependent DNA ligase family profile" evidence="5">
    <location>
        <begin position="103"/>
        <end position="193"/>
    </location>
</feature>
<evidence type="ECO:0000313" key="7">
    <source>
        <dbReference type="Proteomes" id="UP001493487"/>
    </source>
</evidence>
<dbReference type="InterPro" id="IPR016059">
    <property type="entry name" value="DNA_ligase_ATP-dep_CS"/>
</dbReference>
<comment type="similarity">
    <text evidence="1">Belongs to the ATP-dependent DNA ligase family.</text>
</comment>
<dbReference type="InterPro" id="IPR012340">
    <property type="entry name" value="NA-bd_OB-fold"/>
</dbReference>
<evidence type="ECO:0000313" key="6">
    <source>
        <dbReference type="EMBL" id="MEQ4483910.1"/>
    </source>
</evidence>
<dbReference type="Gene3D" id="2.40.50.140">
    <property type="entry name" value="Nucleic acid-binding proteins"/>
    <property type="match status" value="1"/>
</dbReference>
<name>A0ABV1KV90_9BACL</name>
<organism evidence="6 7">
    <name type="scientific">Cohnella silvisoli</name>
    <dbReference type="NCBI Taxonomy" id="2873699"/>
    <lineage>
        <taxon>Bacteria</taxon>
        <taxon>Bacillati</taxon>
        <taxon>Bacillota</taxon>
        <taxon>Bacilli</taxon>
        <taxon>Bacillales</taxon>
        <taxon>Paenibacillaceae</taxon>
        <taxon>Cohnella</taxon>
    </lineage>
</organism>
<dbReference type="CDD" id="cd07906">
    <property type="entry name" value="Adenylation_DNA_ligase_LigD_LigC"/>
    <property type="match status" value="1"/>
</dbReference>
<protein>
    <recommendedName>
        <fullName evidence="2">DNA ligase (ATP)</fullName>
        <ecNumber evidence="2">6.5.1.1</ecNumber>
    </recommendedName>
</protein>
<comment type="catalytic activity">
    <reaction evidence="4">
        <text>ATP + (deoxyribonucleotide)n-3'-hydroxyl + 5'-phospho-(deoxyribonucleotide)m = (deoxyribonucleotide)n+m + AMP + diphosphate.</text>
        <dbReference type="EC" id="6.5.1.1"/>
    </reaction>
</comment>
<reference evidence="6 7" key="1">
    <citation type="journal article" date="2023" name="Genome Announc.">
        <title>Pan-Genome Analyses of the Genus Cohnella and Proposal of the Novel Species Cohnella silvisoli sp. nov., Isolated from Forest Soil.</title>
        <authorList>
            <person name="Wang C."/>
            <person name="Mao L."/>
            <person name="Bao G."/>
            <person name="Zhu H."/>
        </authorList>
    </citation>
    <scope>NUCLEOTIDE SEQUENCE [LARGE SCALE GENOMIC DNA]</scope>
    <source>
        <strain evidence="6 7">NL03-T5-1</strain>
    </source>
</reference>
<dbReference type="Pfam" id="PF01068">
    <property type="entry name" value="DNA_ligase_A_M"/>
    <property type="match status" value="1"/>
</dbReference>
<dbReference type="PANTHER" id="PTHR45674:SF4">
    <property type="entry name" value="DNA LIGASE 1"/>
    <property type="match status" value="1"/>
</dbReference>
<dbReference type="PROSITE" id="PS50160">
    <property type="entry name" value="DNA_LIGASE_A3"/>
    <property type="match status" value="1"/>
</dbReference>
<dbReference type="InterPro" id="IPR012309">
    <property type="entry name" value="DNA_ligase_ATP-dep_C"/>
</dbReference>
<dbReference type="InterPro" id="IPR012310">
    <property type="entry name" value="DNA_ligase_ATP-dep_cent"/>
</dbReference>
<dbReference type="Gene3D" id="3.30.470.30">
    <property type="entry name" value="DNA ligase/mRNA capping enzyme"/>
    <property type="match status" value="1"/>
</dbReference>
<dbReference type="PANTHER" id="PTHR45674">
    <property type="entry name" value="DNA LIGASE 1/3 FAMILY MEMBER"/>
    <property type="match status" value="1"/>
</dbReference>
<dbReference type="SUPFAM" id="SSF56091">
    <property type="entry name" value="DNA ligase/mRNA capping enzyme, catalytic domain"/>
    <property type="match status" value="1"/>
</dbReference>
<dbReference type="EC" id="6.5.1.1" evidence="2"/>
<evidence type="ECO:0000256" key="4">
    <source>
        <dbReference type="ARBA" id="ARBA00034003"/>
    </source>
</evidence>
<dbReference type="EMBL" id="JASKHM010000009">
    <property type="protein sequence ID" value="MEQ4483910.1"/>
    <property type="molecule type" value="Genomic_DNA"/>
</dbReference>
<evidence type="ECO:0000259" key="5">
    <source>
        <dbReference type="PROSITE" id="PS50160"/>
    </source>
</evidence>
<keyword evidence="7" id="KW-1185">Reference proteome</keyword>
<keyword evidence="3 6" id="KW-0436">Ligase</keyword>
<gene>
    <name evidence="6" type="ORF">QJS35_16050</name>
</gene>
<dbReference type="SUPFAM" id="SSF50249">
    <property type="entry name" value="Nucleic acid-binding proteins"/>
    <property type="match status" value="1"/>
</dbReference>
<proteinExistence type="inferred from homology"/>